<dbReference type="PANTHER" id="PTHR43031">
    <property type="entry name" value="FAD-DEPENDENT OXIDOREDUCTASE"/>
    <property type="match status" value="1"/>
</dbReference>
<dbReference type="InterPro" id="IPR050229">
    <property type="entry name" value="GlpE_sulfurtransferase"/>
</dbReference>
<reference evidence="2 3" key="1">
    <citation type="submission" date="2020-03" db="EMBL/GenBank/DDBJ databases">
        <title>Vagococcus sp. nov., isolated from beetles.</title>
        <authorList>
            <person name="Hyun D.-W."/>
            <person name="Bae J.-W."/>
        </authorList>
    </citation>
    <scope>NUCLEOTIDE SEQUENCE [LARGE SCALE GENOMIC DNA]</scope>
    <source>
        <strain evidence="2 3">HDW17B</strain>
    </source>
</reference>
<dbReference type="PROSITE" id="PS50206">
    <property type="entry name" value="RHODANESE_3"/>
    <property type="match status" value="1"/>
</dbReference>
<accession>A0A6G8AQ75</accession>
<organism evidence="2 3">
    <name type="scientific">Vagococcus hydrophili</name>
    <dbReference type="NCBI Taxonomy" id="2714947"/>
    <lineage>
        <taxon>Bacteria</taxon>
        <taxon>Bacillati</taxon>
        <taxon>Bacillota</taxon>
        <taxon>Bacilli</taxon>
        <taxon>Lactobacillales</taxon>
        <taxon>Enterococcaceae</taxon>
        <taxon>Vagococcus</taxon>
    </lineage>
</organism>
<feature type="domain" description="Rhodanese" evidence="1">
    <location>
        <begin position="19"/>
        <end position="100"/>
    </location>
</feature>
<dbReference type="Proteomes" id="UP000501747">
    <property type="component" value="Chromosome"/>
</dbReference>
<protein>
    <submittedName>
        <fullName evidence="2">Rhodanese-like domain-containing protein</fullName>
    </submittedName>
</protein>
<evidence type="ECO:0000313" key="3">
    <source>
        <dbReference type="Proteomes" id="UP000501747"/>
    </source>
</evidence>
<dbReference type="Pfam" id="PF00581">
    <property type="entry name" value="Rhodanese"/>
    <property type="match status" value="1"/>
</dbReference>
<dbReference type="KEGG" id="vhy:G7082_00355"/>
<dbReference type="AlphaFoldDB" id="A0A6G8AQ75"/>
<name>A0A6G8AQ75_9ENTE</name>
<dbReference type="RefSeq" id="WP_166033197.1">
    <property type="nucleotide sequence ID" value="NZ_CP049887.1"/>
</dbReference>
<evidence type="ECO:0000259" key="1">
    <source>
        <dbReference type="PROSITE" id="PS50206"/>
    </source>
</evidence>
<keyword evidence="3" id="KW-1185">Reference proteome</keyword>
<dbReference type="InterPro" id="IPR036873">
    <property type="entry name" value="Rhodanese-like_dom_sf"/>
</dbReference>
<proteinExistence type="predicted"/>
<dbReference type="CDD" id="cd00158">
    <property type="entry name" value="RHOD"/>
    <property type="match status" value="1"/>
</dbReference>
<dbReference type="EMBL" id="CP049887">
    <property type="protein sequence ID" value="QIL47085.1"/>
    <property type="molecule type" value="Genomic_DNA"/>
</dbReference>
<sequence length="103" mass="11645">MFLFKKVPSITMSQLEEKLKKPIELIDVRSEMEFESGHIAKAKNIPLNRISGYKKKTDQPVYVICQSGARSKQAADLLIKQGYDAFNVQGGMNVWRNSVKVGK</sequence>
<dbReference type="InterPro" id="IPR001763">
    <property type="entry name" value="Rhodanese-like_dom"/>
</dbReference>
<dbReference type="PANTHER" id="PTHR43031:SF17">
    <property type="entry name" value="SULFURTRANSFERASE YTWF-RELATED"/>
    <property type="match status" value="1"/>
</dbReference>
<evidence type="ECO:0000313" key="2">
    <source>
        <dbReference type="EMBL" id="QIL47085.1"/>
    </source>
</evidence>
<dbReference type="SMART" id="SM00450">
    <property type="entry name" value="RHOD"/>
    <property type="match status" value="1"/>
</dbReference>
<gene>
    <name evidence="2" type="ORF">G7082_00355</name>
</gene>
<dbReference type="SUPFAM" id="SSF52821">
    <property type="entry name" value="Rhodanese/Cell cycle control phosphatase"/>
    <property type="match status" value="1"/>
</dbReference>
<dbReference type="Gene3D" id="3.40.250.10">
    <property type="entry name" value="Rhodanese-like domain"/>
    <property type="match status" value="1"/>
</dbReference>